<accession>A0ABS0B0K0</accession>
<evidence type="ECO:0000259" key="1">
    <source>
        <dbReference type="Pfam" id="PF09820"/>
    </source>
</evidence>
<dbReference type="InterPro" id="IPR018631">
    <property type="entry name" value="AAA-ATPase-like_dom"/>
</dbReference>
<evidence type="ECO:0000313" key="2">
    <source>
        <dbReference type="EMBL" id="MBF5059095.1"/>
    </source>
</evidence>
<dbReference type="EMBL" id="JAAEJV010000011">
    <property type="protein sequence ID" value="MBF5059095.1"/>
    <property type="molecule type" value="Genomic_DNA"/>
</dbReference>
<reference evidence="2 3" key="1">
    <citation type="submission" date="2020-01" db="EMBL/GenBank/DDBJ databases">
        <title>Draft genome sequence of Cand. Neptunochlamydia vexilliferae K9.</title>
        <authorList>
            <person name="Schulz F."/>
            <person name="Koestlbacher S."/>
            <person name="Wascher F."/>
            <person name="Pizzetti I."/>
            <person name="Horn M."/>
        </authorList>
    </citation>
    <scope>NUCLEOTIDE SEQUENCE [LARGE SCALE GENOMIC DNA]</scope>
    <source>
        <strain evidence="2 3">K9</strain>
    </source>
</reference>
<dbReference type="PANTHER" id="PTHR34825:SF1">
    <property type="entry name" value="AAA-ATPASE-LIKE DOMAIN-CONTAINING PROTEIN"/>
    <property type="match status" value="1"/>
</dbReference>
<dbReference type="PANTHER" id="PTHR34825">
    <property type="entry name" value="CONSERVED PROTEIN, WITH A WEAK D-GALACTARATE DEHYDRATASE/ALTRONATE HYDROLASE DOMAIN"/>
    <property type="match status" value="1"/>
</dbReference>
<dbReference type="InterPro" id="IPR027417">
    <property type="entry name" value="P-loop_NTPase"/>
</dbReference>
<dbReference type="Proteomes" id="UP001194714">
    <property type="component" value="Unassembled WGS sequence"/>
</dbReference>
<dbReference type="Gene3D" id="3.40.50.300">
    <property type="entry name" value="P-loop containing nucleotide triphosphate hydrolases"/>
    <property type="match status" value="1"/>
</dbReference>
<organism evidence="2 3">
    <name type="scientific">Candidatus Neptunichlamydia vexilliferae</name>
    <dbReference type="NCBI Taxonomy" id="1651774"/>
    <lineage>
        <taxon>Bacteria</taxon>
        <taxon>Pseudomonadati</taxon>
        <taxon>Chlamydiota</taxon>
        <taxon>Chlamydiia</taxon>
        <taxon>Parachlamydiales</taxon>
        <taxon>Simkaniaceae</taxon>
        <taxon>Candidatus Neptunichlamydia</taxon>
    </lineage>
</organism>
<dbReference type="Pfam" id="PF08011">
    <property type="entry name" value="PDDEXK_9"/>
    <property type="match status" value="1"/>
</dbReference>
<name>A0ABS0B0K0_9BACT</name>
<keyword evidence="3" id="KW-1185">Reference proteome</keyword>
<proteinExistence type="predicted"/>
<dbReference type="Pfam" id="PF09820">
    <property type="entry name" value="AAA-ATPase_like"/>
    <property type="match status" value="1"/>
</dbReference>
<gene>
    <name evidence="2" type="ORF">NEPTK9_000602</name>
</gene>
<evidence type="ECO:0000313" key="3">
    <source>
        <dbReference type="Proteomes" id="UP001194714"/>
    </source>
</evidence>
<comment type="caution">
    <text evidence="2">The sequence shown here is derived from an EMBL/GenBank/DDBJ whole genome shotgun (WGS) entry which is preliminary data.</text>
</comment>
<feature type="domain" description="AAA-ATPase-like" evidence="1">
    <location>
        <begin position="23"/>
        <end position="219"/>
    </location>
</feature>
<dbReference type="SUPFAM" id="SSF52540">
    <property type="entry name" value="P-loop containing nucleoside triphosphate hydrolases"/>
    <property type="match status" value="1"/>
</dbReference>
<protein>
    <recommendedName>
        <fullName evidence="1">AAA-ATPase-like domain-containing protein</fullName>
    </recommendedName>
</protein>
<dbReference type="InterPro" id="IPR012547">
    <property type="entry name" value="PDDEXK_9"/>
</dbReference>
<sequence length="553" mass="63774">MKIRFLSIKIEEINLGNMMKKLPIGIQNIREILEENQVYIDKTLFAKELIETGKYYFISRPRRFGKSLFLNTLKEILAGNRELFKRCKIYKSDYNWQTYPVVYLDFSKIANSTPDELKTALKIRLEIIAKEHEISIITTDLQVALDTLIVGLSNKYNSKIAVLIDEYDKPIIDHLKNLDTAKQNRDTLKGFFGTLKGLDAQLRFIFVTGISKFSQVSLFSSLNNLNDITMDPKYAELMGYTEGEIKSSFAEHIEPIIAERPETSKEEILKEIQVWYNGYRFSEKELFVYNPFSTLKYMQGKQPKAYWYSTGTPSFLVHQLKTYPKSILSLDGTTAREDELMDISSLEHIDLKALMYQAGYFTIQDYNTVSKRYYLGLPNEEVRTAFMNSLVRHFTDNIDVRSSEKFVKALEKYEVDILFEHIKVGLASFAYQVFAGAKERTYQAMLLSMLYGMGFDPLSERSINTGRIDVVLEMAKASYILELKLDNTADAALKQIHQKEYFKPYLHKGKEVVIVGANFSSEERNVSEWKGELLSESGEVIRRLSSEEVIALS</sequence>